<dbReference type="Proteomes" id="UP000694555">
    <property type="component" value="Unplaced"/>
</dbReference>
<feature type="compositionally biased region" description="Basic and acidic residues" evidence="1">
    <location>
        <begin position="15"/>
        <end position="25"/>
    </location>
</feature>
<dbReference type="AlphaFoldDB" id="A0A8C0APZ0"/>
<feature type="region of interest" description="Disordered" evidence="1">
    <location>
        <begin position="1"/>
        <end position="30"/>
    </location>
</feature>
<evidence type="ECO:0000313" key="2">
    <source>
        <dbReference type="Ensembl" id="ENSBJAP00000005414.1"/>
    </source>
</evidence>
<accession>A0A8C0APZ0</accession>
<sequence>MWVDVSPSRLGPAETVHEMKPKHGGQEAAGEDPSAELLLLILHMSYVREQCRGWRVGRGQQVPHGPEGLFQGGPFPMASGSADLISAPWYNKRVWMTSLLAEYHQGFCEMLLLFHLLVKREHEFYWLFHCVMNIGVGKSFIMLKTSVAFRDPTFAKHLEGKACKLFTHWSPAFCFSFQRLFKSFDNVWRLWEVFLTGKPCRNSQVSVGSRPCGRTGGRTKS</sequence>
<evidence type="ECO:0008006" key="4">
    <source>
        <dbReference type="Google" id="ProtNLM"/>
    </source>
</evidence>
<organism evidence="2 3">
    <name type="scientific">Buteo japonicus</name>
    <dbReference type="NCBI Taxonomy" id="224669"/>
    <lineage>
        <taxon>Eukaryota</taxon>
        <taxon>Metazoa</taxon>
        <taxon>Chordata</taxon>
        <taxon>Craniata</taxon>
        <taxon>Vertebrata</taxon>
        <taxon>Euteleostomi</taxon>
        <taxon>Archelosauria</taxon>
        <taxon>Archosauria</taxon>
        <taxon>Dinosauria</taxon>
        <taxon>Saurischia</taxon>
        <taxon>Theropoda</taxon>
        <taxon>Coelurosauria</taxon>
        <taxon>Aves</taxon>
        <taxon>Neognathae</taxon>
        <taxon>Neoaves</taxon>
        <taxon>Telluraves</taxon>
        <taxon>Accipitrimorphae</taxon>
        <taxon>Accipitriformes</taxon>
        <taxon>Accipitridae</taxon>
        <taxon>Accipitrinae</taxon>
        <taxon>Buteo</taxon>
    </lineage>
</organism>
<name>A0A8C0APZ0_9AVES</name>
<proteinExistence type="predicted"/>
<evidence type="ECO:0000313" key="3">
    <source>
        <dbReference type="Proteomes" id="UP000694555"/>
    </source>
</evidence>
<keyword evidence="3" id="KW-1185">Reference proteome</keyword>
<reference evidence="2" key="1">
    <citation type="submission" date="2025-08" db="UniProtKB">
        <authorList>
            <consortium name="Ensembl"/>
        </authorList>
    </citation>
    <scope>IDENTIFICATION</scope>
</reference>
<evidence type="ECO:0000256" key="1">
    <source>
        <dbReference type="SAM" id="MobiDB-lite"/>
    </source>
</evidence>
<reference evidence="2" key="2">
    <citation type="submission" date="2025-09" db="UniProtKB">
        <authorList>
            <consortium name="Ensembl"/>
        </authorList>
    </citation>
    <scope>IDENTIFICATION</scope>
</reference>
<dbReference type="Ensembl" id="ENSBJAT00000005570.1">
    <property type="protein sequence ID" value="ENSBJAP00000005414.1"/>
    <property type="gene ID" value="ENSBJAG00000003878.1"/>
</dbReference>
<protein>
    <recommendedName>
        <fullName evidence="4">Rab-GAP TBC domain-containing protein</fullName>
    </recommendedName>
</protein>